<feature type="domain" description="Thioredoxin" evidence="5">
    <location>
        <begin position="344"/>
        <end position="493"/>
    </location>
</feature>
<sequence length="493" mass="54974">MANALLTTWFSLLLLLVIPVGAAPPRAVLRAQAGSDPIIFSYYNLYGTANDRGLITSSRVGWVEFGNGSYTPTLIRFTNRIVQNPPARTRLLEPPVLVLMPGDTVTILHNTARNSFQFKGRHQAELDFCVRLWRGALSLDGVPGELSEPVEGDSTITYQDANIRNLANRKRLTQYLPLWQRLRLEGDARLAQLRRTPGIRPEVAACLGRQIRLRLFSMLLNPLQPNSRRDTLRTPPDAYRDTVAAQLRGVLAMQALPAAASQGLGGALSQYAEYQCVLARQYPTAGASYKMAKQLFSGFHQAWACYLILEDGQQRQNLSYYIQDYARWVKPHDEFLKMLRGGPPVPLRSYPHAAFSDSLAGPAGPPRHLTDLLAAYRGKVVLLDLWASWCVPCREEIPLSIAAAKRYGKRGLVVLYLSIDEDPTAWRGALKQLPAGAGLQYRFIRPGASAFRQEFDVRSVPHYMLLDRSGTVRNPDALRPGDVRFGALVEQLL</sequence>
<dbReference type="Pfam" id="PF08534">
    <property type="entry name" value="Redoxin"/>
    <property type="match status" value="1"/>
</dbReference>
<reference evidence="6 7" key="1">
    <citation type="submission" date="2019-07" db="EMBL/GenBank/DDBJ databases">
        <title>Hymenobacter sp. straun FUR1 Genome sequencing and assembly.</title>
        <authorList>
            <person name="Chhetri G."/>
        </authorList>
    </citation>
    <scope>NUCLEOTIDE SEQUENCE [LARGE SCALE GENOMIC DNA]</scope>
    <source>
        <strain evidence="6 7">Fur1</strain>
    </source>
</reference>
<dbReference type="SUPFAM" id="SSF52833">
    <property type="entry name" value="Thioredoxin-like"/>
    <property type="match status" value="1"/>
</dbReference>
<name>A0A558BW02_9BACT</name>
<dbReference type="PANTHER" id="PTHR42852">
    <property type="entry name" value="THIOL:DISULFIDE INTERCHANGE PROTEIN DSBE"/>
    <property type="match status" value="1"/>
</dbReference>
<evidence type="ECO:0000256" key="2">
    <source>
        <dbReference type="ARBA" id="ARBA00022748"/>
    </source>
</evidence>
<dbReference type="Proteomes" id="UP000317624">
    <property type="component" value="Unassembled WGS sequence"/>
</dbReference>
<evidence type="ECO:0000256" key="3">
    <source>
        <dbReference type="ARBA" id="ARBA00023157"/>
    </source>
</evidence>
<organism evidence="6 7">
    <name type="scientific">Hymenobacter setariae</name>
    <dbReference type="NCBI Taxonomy" id="2594794"/>
    <lineage>
        <taxon>Bacteria</taxon>
        <taxon>Pseudomonadati</taxon>
        <taxon>Bacteroidota</taxon>
        <taxon>Cytophagia</taxon>
        <taxon>Cytophagales</taxon>
        <taxon>Hymenobacteraceae</taxon>
        <taxon>Hymenobacter</taxon>
    </lineage>
</organism>
<keyword evidence="3" id="KW-1015">Disulfide bond</keyword>
<evidence type="ECO:0000256" key="1">
    <source>
        <dbReference type="ARBA" id="ARBA00004196"/>
    </source>
</evidence>
<proteinExistence type="predicted"/>
<dbReference type="EMBL" id="VMRJ01000003">
    <property type="protein sequence ID" value="TVT40710.1"/>
    <property type="molecule type" value="Genomic_DNA"/>
</dbReference>
<dbReference type="InterPro" id="IPR050553">
    <property type="entry name" value="Thioredoxin_ResA/DsbE_sf"/>
</dbReference>
<keyword evidence="4" id="KW-0676">Redox-active center</keyword>
<dbReference type="InterPro" id="IPR013740">
    <property type="entry name" value="Redoxin"/>
</dbReference>
<evidence type="ECO:0000313" key="6">
    <source>
        <dbReference type="EMBL" id="TVT40710.1"/>
    </source>
</evidence>
<dbReference type="AlphaFoldDB" id="A0A558BW02"/>
<dbReference type="PANTHER" id="PTHR42852:SF6">
    <property type="entry name" value="THIOL:DISULFIDE INTERCHANGE PROTEIN DSBE"/>
    <property type="match status" value="1"/>
</dbReference>
<evidence type="ECO:0000259" key="5">
    <source>
        <dbReference type="PROSITE" id="PS51352"/>
    </source>
</evidence>
<dbReference type="OrthoDB" id="9796554at2"/>
<dbReference type="CDD" id="cd02966">
    <property type="entry name" value="TlpA_like_family"/>
    <property type="match status" value="1"/>
</dbReference>
<comment type="subcellular location">
    <subcellularLocation>
        <location evidence="1">Cell envelope</location>
    </subcellularLocation>
</comment>
<comment type="caution">
    <text evidence="6">The sequence shown here is derived from an EMBL/GenBank/DDBJ whole genome shotgun (WGS) entry which is preliminary data.</text>
</comment>
<dbReference type="GO" id="GO:0030313">
    <property type="term" value="C:cell envelope"/>
    <property type="evidence" value="ECO:0007669"/>
    <property type="project" value="UniProtKB-SubCell"/>
</dbReference>
<dbReference type="InterPro" id="IPR013766">
    <property type="entry name" value="Thioredoxin_domain"/>
</dbReference>
<dbReference type="PROSITE" id="PS51352">
    <property type="entry name" value="THIOREDOXIN_2"/>
    <property type="match status" value="1"/>
</dbReference>
<keyword evidence="2" id="KW-0201">Cytochrome c-type biogenesis</keyword>
<accession>A0A558BW02</accession>
<keyword evidence="7" id="KW-1185">Reference proteome</keyword>
<evidence type="ECO:0000313" key="7">
    <source>
        <dbReference type="Proteomes" id="UP000317624"/>
    </source>
</evidence>
<gene>
    <name evidence="6" type="ORF">FNT36_14720</name>
</gene>
<dbReference type="RefSeq" id="WP_144849098.1">
    <property type="nucleotide sequence ID" value="NZ_VMRJ01000003.1"/>
</dbReference>
<dbReference type="InterPro" id="IPR036249">
    <property type="entry name" value="Thioredoxin-like_sf"/>
</dbReference>
<evidence type="ECO:0000256" key="4">
    <source>
        <dbReference type="ARBA" id="ARBA00023284"/>
    </source>
</evidence>
<dbReference type="GO" id="GO:0017004">
    <property type="term" value="P:cytochrome complex assembly"/>
    <property type="evidence" value="ECO:0007669"/>
    <property type="project" value="UniProtKB-KW"/>
</dbReference>
<dbReference type="Gene3D" id="3.40.30.10">
    <property type="entry name" value="Glutaredoxin"/>
    <property type="match status" value="1"/>
</dbReference>
<protein>
    <submittedName>
        <fullName evidence="6">TlpA family protein disulfide reductase</fullName>
    </submittedName>
</protein>